<accession>A0A8D8M4V1</accession>
<feature type="compositionally biased region" description="Acidic residues" evidence="2">
    <location>
        <begin position="749"/>
        <end position="771"/>
    </location>
</feature>
<reference evidence="4" key="1">
    <citation type="submission" date="2021-05" db="EMBL/GenBank/DDBJ databases">
        <authorList>
            <person name="Alioto T."/>
            <person name="Alioto T."/>
            <person name="Gomez Garrido J."/>
        </authorList>
    </citation>
    <scope>NUCLEOTIDE SEQUENCE</scope>
</reference>
<dbReference type="AlphaFoldDB" id="A0A8D8M4V1"/>
<proteinExistence type="predicted"/>
<feature type="region of interest" description="Disordered" evidence="2">
    <location>
        <begin position="490"/>
        <end position="574"/>
    </location>
</feature>
<keyword evidence="1" id="KW-0175">Coiled coil</keyword>
<organism evidence="4">
    <name type="scientific">Cacopsylla melanoneura</name>
    <dbReference type="NCBI Taxonomy" id="428564"/>
    <lineage>
        <taxon>Eukaryota</taxon>
        <taxon>Metazoa</taxon>
        <taxon>Ecdysozoa</taxon>
        <taxon>Arthropoda</taxon>
        <taxon>Hexapoda</taxon>
        <taxon>Insecta</taxon>
        <taxon>Pterygota</taxon>
        <taxon>Neoptera</taxon>
        <taxon>Paraneoptera</taxon>
        <taxon>Hemiptera</taxon>
        <taxon>Sternorrhyncha</taxon>
        <taxon>Psylloidea</taxon>
        <taxon>Psyllidae</taxon>
        <taxon>Psyllinae</taxon>
        <taxon>Cacopsylla</taxon>
    </lineage>
</organism>
<dbReference type="InterPro" id="IPR043519">
    <property type="entry name" value="NT_sf"/>
</dbReference>
<evidence type="ECO:0000256" key="1">
    <source>
        <dbReference type="SAM" id="Coils"/>
    </source>
</evidence>
<evidence type="ECO:0000259" key="3">
    <source>
        <dbReference type="Pfam" id="PF22600"/>
    </source>
</evidence>
<dbReference type="Gene3D" id="3.30.460.10">
    <property type="entry name" value="Beta Polymerase, domain 2"/>
    <property type="match status" value="1"/>
</dbReference>
<dbReference type="Gene3D" id="1.10.1410.10">
    <property type="match status" value="1"/>
</dbReference>
<feature type="region of interest" description="Disordered" evidence="2">
    <location>
        <begin position="1"/>
        <end position="241"/>
    </location>
</feature>
<dbReference type="CDD" id="cd05402">
    <property type="entry name" value="NT_PAP_TUTase"/>
    <property type="match status" value="1"/>
</dbReference>
<keyword evidence="4" id="KW-0548">Nucleotidyltransferase</keyword>
<feature type="compositionally biased region" description="Polar residues" evidence="2">
    <location>
        <begin position="512"/>
        <end position="535"/>
    </location>
</feature>
<feature type="region of interest" description="Disordered" evidence="2">
    <location>
        <begin position="741"/>
        <end position="781"/>
    </location>
</feature>
<dbReference type="SUPFAM" id="SSF81631">
    <property type="entry name" value="PAP/OAS1 substrate-binding domain"/>
    <property type="match status" value="1"/>
</dbReference>
<name>A0A8D8M4V1_9HEMI</name>
<keyword evidence="4" id="KW-0808">Transferase</keyword>
<feature type="compositionally biased region" description="Basic and acidic residues" evidence="2">
    <location>
        <begin position="76"/>
        <end position="86"/>
    </location>
</feature>
<feature type="compositionally biased region" description="Basic and acidic residues" evidence="2">
    <location>
        <begin position="106"/>
        <end position="117"/>
    </location>
</feature>
<feature type="domain" description="Poly(A) RNA polymerase mitochondrial-like central palm" evidence="3">
    <location>
        <begin position="824"/>
        <end position="952"/>
    </location>
</feature>
<evidence type="ECO:0000313" key="4">
    <source>
        <dbReference type="EMBL" id="CAG6620621.1"/>
    </source>
</evidence>
<feature type="compositionally biased region" description="Polar residues" evidence="2">
    <location>
        <begin position="89"/>
        <end position="105"/>
    </location>
</feature>
<dbReference type="Pfam" id="PF22600">
    <property type="entry name" value="MTPAP-like_central"/>
    <property type="match status" value="1"/>
</dbReference>
<feature type="compositionally biased region" description="Low complexity" evidence="2">
    <location>
        <begin position="15"/>
        <end position="53"/>
    </location>
</feature>
<dbReference type="GO" id="GO:0031123">
    <property type="term" value="P:RNA 3'-end processing"/>
    <property type="evidence" value="ECO:0007669"/>
    <property type="project" value="TreeGrafter"/>
</dbReference>
<feature type="compositionally biased region" description="Polar residues" evidence="2">
    <location>
        <begin position="119"/>
        <end position="131"/>
    </location>
</feature>
<dbReference type="SUPFAM" id="SSF81301">
    <property type="entry name" value="Nucleotidyltransferase"/>
    <property type="match status" value="1"/>
</dbReference>
<dbReference type="InterPro" id="IPR054708">
    <property type="entry name" value="MTPAP-like_central"/>
</dbReference>
<feature type="compositionally biased region" description="Basic and acidic residues" evidence="2">
    <location>
        <begin position="135"/>
        <end position="188"/>
    </location>
</feature>
<protein>
    <submittedName>
        <fullName evidence="4">Terminal uridylyltransferase 7</fullName>
    </submittedName>
</protein>
<sequence>MAEWETWGDEKDNDGSSTASAEQGSSSFRARNNQTNFNNRNENRNNSNRSQNTYRSPEPTGNWKERNFNPPGNSDNRNKNAYDGRKNNNHPTSFSNQDRNPQYNDSRGRQQGRDHFNNPHGNQNKNSNPRFGQNDFRKDNHYSPDRNRYQSRSDNKMNEPSHKGFYADRSFHGSDNRDYGRNKNDNKPPHFGNKPPPLMSQSGRSKSFVKPNKENTRGPRRDSEDSPKSGQNIWHKANKGDLDNKIGIRKSTEAKDVQFMDPPILHINENKSFENNDFEDYQSSKLSSASKSESVTSSDQHEVEMKILNLIHDFKTTLHLVEIKPSIHVQTEIKGLQKYIGLILDKWNPKSQKEVSSSDSSDSSDSDSFDESNKRKKKKKRNKKRKNKNKEKNKEDVSKADENKETSNAGNHKSQQVNESGVKDGNVSQFQESAAPFLNQTMFVQGPPLLRFPNMPMMPPPPSQYMPLHNVQYLSGPPIQPLNPVFGFHNNQINGRTPPPRPFAQPAGPQPTNNSTTGQSVESKNDFTQDVQTPSKIFAKPGKNSSSSKTMYSESKTKPTPKKTGTPKNLFSASTDASLRTSVKSILNDIRASEVTMSKTQIKEIREALDELTNLDSDDLSITDLGMDFKNINMCMIKVVDNETVSHDVKDFIMGLLEELSKEICEEKNHNEVEKLINVYKSALEEMKNKTNNVDILQSEEAFEQFRNISGDANKLNELCKFQDNAKDLMNCHNESMVVTVDTSKEIASETDEESNDMSSEDENPNSDEGSDGEKKEEKAWKKRKRAPIKLDAALSVHCQSFLSSKEQIEEQVDHLLSAFKKLLTPEYKNVERKLLYQIKDVVKVMYPTCVMHLFGSRVTNMALPDSDMDMYIDVTGQSYTNSTTYDSQQLFVKKIKKIFYRHNHIFSNILGLTRTTVPIIKVHHKISAVNCDISFKNGISIENTKLLCYYLSIDPRVKWLLTAVKLWANYNHIAASDFFTSHALNWLALFYLMRLNIVPPVKLLQKDEPLRIIDNWNIAFKKLKDWTPATETDVKRSSHVFMLTGFFRFLTEEDFESNMACTYTGNFIPKKIFQDVKLLGTLENGVFEEYADRIRIHEQNEKNGKSSKSNQSSKPMDMLTDQLCVQDPFEFSKNVSNPVKGSKFDHFMTLSTLTYKTLCSPYSNCSSV</sequence>
<dbReference type="EMBL" id="HBUF01048136">
    <property type="protein sequence ID" value="CAG6620621.1"/>
    <property type="molecule type" value="Transcribed_RNA"/>
</dbReference>
<dbReference type="PANTHER" id="PTHR12271">
    <property type="entry name" value="POLY A POLYMERASE CID PAP -RELATED"/>
    <property type="match status" value="1"/>
</dbReference>
<feature type="compositionally biased region" description="Low complexity" evidence="2">
    <location>
        <begin position="543"/>
        <end position="554"/>
    </location>
</feature>
<evidence type="ECO:0000256" key="2">
    <source>
        <dbReference type="SAM" id="MobiDB-lite"/>
    </source>
</evidence>
<feature type="coiled-coil region" evidence="1">
    <location>
        <begin position="670"/>
        <end position="700"/>
    </location>
</feature>
<feature type="region of interest" description="Disordered" evidence="2">
    <location>
        <begin position="351"/>
        <end position="422"/>
    </location>
</feature>
<feature type="compositionally biased region" description="Basic and acidic residues" evidence="2">
    <location>
        <begin position="211"/>
        <end position="227"/>
    </location>
</feature>
<dbReference type="PANTHER" id="PTHR12271:SF66">
    <property type="entry name" value="TERMINAL URIDYLYLTRANSFERASE TAILOR"/>
    <property type="match status" value="1"/>
</dbReference>
<feature type="compositionally biased region" description="Basic residues" evidence="2">
    <location>
        <begin position="374"/>
        <end position="389"/>
    </location>
</feature>
<dbReference type="GO" id="GO:0050265">
    <property type="term" value="F:RNA uridylyltransferase activity"/>
    <property type="evidence" value="ECO:0007669"/>
    <property type="project" value="TreeGrafter"/>
</dbReference>
<feature type="compositionally biased region" description="Polar residues" evidence="2">
    <location>
        <begin position="406"/>
        <end position="419"/>
    </location>
</feature>
<feature type="compositionally biased region" description="Basic and acidic residues" evidence="2">
    <location>
        <begin position="390"/>
        <end position="405"/>
    </location>
</feature>